<feature type="compositionally biased region" description="Acidic residues" evidence="8">
    <location>
        <begin position="1477"/>
        <end position="1486"/>
    </location>
</feature>
<protein>
    <recommendedName>
        <fullName evidence="11">Myb-like domain-containing protein</fullName>
    </recommendedName>
</protein>
<dbReference type="SUPFAM" id="SSF46689">
    <property type="entry name" value="Homeodomain-like"/>
    <property type="match status" value="1"/>
</dbReference>
<dbReference type="GO" id="GO:0003712">
    <property type="term" value="F:transcription coregulator activity"/>
    <property type="evidence" value="ECO:0007669"/>
    <property type="project" value="TreeGrafter"/>
</dbReference>
<keyword evidence="6 7" id="KW-0539">Nucleus</keyword>
<dbReference type="InterPro" id="IPR009057">
    <property type="entry name" value="Homeodomain-like_sf"/>
</dbReference>
<dbReference type="PROSITE" id="PS51477">
    <property type="entry name" value="PAH"/>
    <property type="match status" value="1"/>
</dbReference>
<dbReference type="Gene3D" id="1.10.10.60">
    <property type="entry name" value="Homeodomain-like"/>
    <property type="match status" value="1"/>
</dbReference>
<comment type="caution">
    <text evidence="9">The sequence shown here is derived from an EMBL/GenBank/DDBJ whole genome shotgun (WGS) entry which is preliminary data.</text>
</comment>
<evidence type="ECO:0000313" key="9">
    <source>
        <dbReference type="EMBL" id="KAJ3597463.1"/>
    </source>
</evidence>
<dbReference type="CDD" id="cd12202">
    <property type="entry name" value="CASP8AP2"/>
    <property type="match status" value="1"/>
</dbReference>
<proteinExistence type="predicted"/>
<dbReference type="GO" id="GO:0005634">
    <property type="term" value="C:nucleus"/>
    <property type="evidence" value="ECO:0007669"/>
    <property type="project" value="UniProtKB-SubCell"/>
</dbReference>
<feature type="compositionally biased region" description="Basic and acidic residues" evidence="8">
    <location>
        <begin position="952"/>
        <end position="1022"/>
    </location>
</feature>
<evidence type="ECO:0000256" key="3">
    <source>
        <dbReference type="ARBA" id="ARBA00022553"/>
    </source>
</evidence>
<dbReference type="InterPro" id="IPR049257">
    <property type="entry name" value="Gon4l/CASP8AP2_myb-like"/>
</dbReference>
<feature type="compositionally biased region" description="Low complexity" evidence="8">
    <location>
        <begin position="1498"/>
        <end position="1510"/>
    </location>
</feature>
<feature type="region of interest" description="Disordered" evidence="8">
    <location>
        <begin position="1312"/>
        <end position="1558"/>
    </location>
</feature>
<evidence type="ECO:0008006" key="11">
    <source>
        <dbReference type="Google" id="ProtNLM"/>
    </source>
</evidence>
<feature type="compositionally biased region" description="Acidic residues" evidence="8">
    <location>
        <begin position="1056"/>
        <end position="1076"/>
    </location>
</feature>
<dbReference type="GO" id="GO:0006355">
    <property type="term" value="P:regulation of DNA-templated transcription"/>
    <property type="evidence" value="ECO:0007669"/>
    <property type="project" value="InterPro"/>
</dbReference>
<reference evidence="9" key="1">
    <citation type="submission" date="2022-07" db="EMBL/GenBank/DDBJ databases">
        <title>Chromosome-level genome of Muraenolepis orangiensis.</title>
        <authorList>
            <person name="Kim J."/>
        </authorList>
    </citation>
    <scope>NUCLEOTIDE SEQUENCE</scope>
    <source>
        <strain evidence="9">KU_S4_2022</strain>
        <tissue evidence="9">Muscle</tissue>
    </source>
</reference>
<dbReference type="Pfam" id="PF21227">
    <property type="entry name" value="Myb_DNA-binding_7"/>
    <property type="match status" value="1"/>
</dbReference>
<comment type="subcellular location">
    <subcellularLocation>
        <location evidence="1 7">Nucleus</location>
    </subcellularLocation>
</comment>
<accession>A0A9Q0IGV0</accession>
<feature type="region of interest" description="Disordered" evidence="8">
    <location>
        <begin position="233"/>
        <end position="253"/>
    </location>
</feature>
<feature type="region of interest" description="Disordered" evidence="8">
    <location>
        <begin position="145"/>
        <end position="202"/>
    </location>
</feature>
<evidence type="ECO:0000256" key="4">
    <source>
        <dbReference type="ARBA" id="ARBA00023015"/>
    </source>
</evidence>
<feature type="compositionally biased region" description="Basic and acidic residues" evidence="8">
    <location>
        <begin position="1037"/>
        <end position="1055"/>
    </location>
</feature>
<keyword evidence="10" id="KW-1185">Reference proteome</keyword>
<evidence type="ECO:0000256" key="8">
    <source>
        <dbReference type="SAM" id="MobiDB-lite"/>
    </source>
</evidence>
<dbReference type="SUPFAM" id="SSF47762">
    <property type="entry name" value="PAH2 domain"/>
    <property type="match status" value="2"/>
</dbReference>
<dbReference type="PANTHER" id="PTHR16088">
    <property type="entry name" value="YY1 ASSOCIATED PROTEIN-RELATED"/>
    <property type="match status" value="1"/>
</dbReference>
<feature type="compositionally biased region" description="Basic and acidic residues" evidence="8">
    <location>
        <begin position="1534"/>
        <end position="1545"/>
    </location>
</feature>
<feature type="compositionally biased region" description="Acidic residues" evidence="8">
    <location>
        <begin position="1523"/>
        <end position="1533"/>
    </location>
</feature>
<dbReference type="Proteomes" id="UP001148018">
    <property type="component" value="Unassembled WGS sequence"/>
</dbReference>
<evidence type="ECO:0000256" key="2">
    <source>
        <dbReference type="ARBA" id="ARBA00022491"/>
    </source>
</evidence>
<evidence type="ECO:0000256" key="7">
    <source>
        <dbReference type="PROSITE-ProRule" id="PRU00810"/>
    </source>
</evidence>
<dbReference type="InterPro" id="IPR003822">
    <property type="entry name" value="PAH"/>
</dbReference>
<organism evidence="9 10">
    <name type="scientific">Muraenolepis orangiensis</name>
    <name type="common">Patagonian moray cod</name>
    <dbReference type="NCBI Taxonomy" id="630683"/>
    <lineage>
        <taxon>Eukaryota</taxon>
        <taxon>Metazoa</taxon>
        <taxon>Chordata</taxon>
        <taxon>Craniata</taxon>
        <taxon>Vertebrata</taxon>
        <taxon>Euteleostomi</taxon>
        <taxon>Actinopterygii</taxon>
        <taxon>Neopterygii</taxon>
        <taxon>Teleostei</taxon>
        <taxon>Neoteleostei</taxon>
        <taxon>Acanthomorphata</taxon>
        <taxon>Zeiogadaria</taxon>
        <taxon>Gadariae</taxon>
        <taxon>Gadiformes</taxon>
        <taxon>Muraenolepidoidei</taxon>
        <taxon>Muraenolepididae</taxon>
        <taxon>Muraenolepis</taxon>
    </lineage>
</organism>
<feature type="compositionally biased region" description="Acidic residues" evidence="8">
    <location>
        <begin position="145"/>
        <end position="169"/>
    </location>
</feature>
<evidence type="ECO:0000256" key="6">
    <source>
        <dbReference type="ARBA" id="ARBA00023242"/>
    </source>
</evidence>
<keyword evidence="4" id="KW-0805">Transcription regulation</keyword>
<evidence type="ECO:0000256" key="5">
    <source>
        <dbReference type="ARBA" id="ARBA00023163"/>
    </source>
</evidence>
<sequence length="1648" mass="180945">MAIRAWKPRKHGLDAGDTCPLVSKVLKKDGIACVSASCEDGLLSEDDSVELNLPVSCCDDSDCSDNEFLQLDIDLERKSKQHNLTSCNVRAILHEVVTNEHVVAMMKAAIQETQDLPLFEPKMTRSRLKLVVAQGEPPQFVDIILEDEEDSSDEEYCPDEDEEEEETAEETFMSDADSMGSSPRVSRTPRKQETTQRTASQSQLRLPDFSFLERLDAVEQELALNSACPSYRSLNEDVEEGDGTDGDGAGTDDDAIGLVAFRTRSKRPLRDIPIGQLEAELLAPDITPDMYTPGPPLYKEDRHWSHWLQGLMASDNEEEADDEDDPEYNFLEDLDEPDREDYRTDRAVRITKKEVNQLLEELFDTALRFEAPLAHMLTECRRAVREQFEAQQQRRAVQVASSRCPSSAAPPPVPPTAPQLVLLAPQLRPARFLNPAQKCQLQQQIQQHVQLLTQVHLLSRCVNALHNETSITRQYLKELQQFAGRAEATGHRSSFRASNLEEMSSSTSSHVYPYLPADMAWLMATRRLFLHSELLPICSLDPKLHHSRTRTLYTPAEDCLIALGLRNFSGTLDPYQMLSSYLVQKKPWKLRRRISEMGCSKAPADNPIKVFRESGVLPAMPVACRPTGPGETRPLVQRETSSMPEWLKKSQPIIQEAMLSSNQASYPAWLPRETQLRLHPSRPSTVTKHPDLTKPRPLFSLTHSNLPATQYSNPTGNYPLSTGLKTQYSNPTGNYPLSTGLKTQYSSPTGNYPLSTGLKTQYSSPTGTTPSTALRPVLQSNRNYPLSTGLKTQYSSPTGNYPLSTGLKTQYSSPTGNYPLSTGLKTQYSSPTGNYPLSTGLKTQYSSPTGNYPLSTGLKTQYSSPTGNYPLSTGLKTQYSSPTGNYPLSTGLKTQYSSPTGNYPLSTGLKTQYSSPTGNYPLSTGLKTQYSTRGGGAGEEEHEGGGEEDNGEGERGGKGEEDHGGGGEEAHEEGGEEAHEGEEDHGGEEAHEGGGEEAHEGEEDHGGEEAHEGGGEEAHEGGGEEQTGGGDEGQSGGEKDEGGEKDGEEDGQGRGEEEDDFDDLTQDEDEEEEMSSEESILSVPELQETMKQLTWLASERRLRGEVLRVERDFPEELERPWGGEEERHSKDSSKLLLLYDHHILDNDPQRESKDTAFARAYLTRVREALGGSPKRMEEFLSLLYEFEQAGEEQGSMLHLFRSLRCVLQDNTDLLRDFAAFLHPEQALECGLFEEQQAFQRSRRFLRQLEISFGENPSHYQKIIKALQGGEDLSQASIHELKAQMASLLKGHTHLQGEFWVFFDELRPPLARPGQFEDAHWPEEGGGTLEGSEAIGSGSGGGANGGFEEVTLPELEDEEDGQKIPPMAVRRRRRKMVSYNKTSDGVSKTMKILEPLFPAGDKEGGEDGGDKGPEKEGGDDRGDKGPEKEGGDDGGDKGPEMEGGDDGGDKGPEMEGGDDGGDTGPEKEGGSQQGGDMGVDDDDEEAGDKEAGEVAVDCGASSSVPGPSAASWKYIKVSSAASLADEEEDEMEEEENKHSDGEHSCTDDPSLVRPSPSPETAVCAKNMSLTASGEKVILWTREADRVLLTTCQQEGANQSTFQAISTLLGNKTPSQVSRRFRDLMKLFRTAARQADSEEDAPASELAAAN</sequence>
<keyword evidence="3" id="KW-0597">Phosphoprotein</keyword>
<evidence type="ECO:0000256" key="1">
    <source>
        <dbReference type="ARBA" id="ARBA00004123"/>
    </source>
</evidence>
<dbReference type="EMBL" id="JANIIK010000109">
    <property type="protein sequence ID" value="KAJ3597463.1"/>
    <property type="molecule type" value="Genomic_DNA"/>
</dbReference>
<feature type="compositionally biased region" description="Polar residues" evidence="8">
    <location>
        <begin position="704"/>
        <end position="932"/>
    </location>
</feature>
<dbReference type="OrthoDB" id="6257037at2759"/>
<name>A0A9Q0IGV0_9TELE</name>
<feature type="region of interest" description="Disordered" evidence="8">
    <location>
        <begin position="704"/>
        <end position="1085"/>
    </location>
</feature>
<dbReference type="Gene3D" id="1.20.1160.11">
    <property type="entry name" value="Paired amphipathic helix"/>
    <property type="match status" value="1"/>
</dbReference>
<gene>
    <name evidence="9" type="ORF">NHX12_000986</name>
</gene>
<dbReference type="PANTHER" id="PTHR16088:SF3">
    <property type="entry name" value="GON-4-LIKE PROTEIN"/>
    <property type="match status" value="1"/>
</dbReference>
<keyword evidence="2" id="KW-0678">Repressor</keyword>
<evidence type="ECO:0000313" key="10">
    <source>
        <dbReference type="Proteomes" id="UP001148018"/>
    </source>
</evidence>
<feature type="compositionally biased region" description="Acidic residues" evidence="8">
    <location>
        <begin position="236"/>
        <end position="253"/>
    </location>
</feature>
<dbReference type="Pfam" id="PF02671">
    <property type="entry name" value="PAH"/>
    <property type="match status" value="1"/>
</dbReference>
<keyword evidence="5" id="KW-0804">Transcription</keyword>
<dbReference type="InterPro" id="IPR036600">
    <property type="entry name" value="PAH_sf"/>
</dbReference>
<dbReference type="InterPro" id="IPR052435">
    <property type="entry name" value="YY1-Transcr_Regul"/>
</dbReference>
<feature type="compositionally biased region" description="Basic and acidic residues" evidence="8">
    <location>
        <begin position="1399"/>
        <end position="1439"/>
    </location>
</feature>
<feature type="compositionally biased region" description="Acidic residues" evidence="8">
    <location>
        <begin position="938"/>
        <end position="951"/>
    </location>
</feature>
<feature type="region of interest" description="Disordered" evidence="8">
    <location>
        <begin position="621"/>
        <end position="644"/>
    </location>
</feature>
<dbReference type="FunFam" id="1.10.10.60:FF:000191">
    <property type="entry name" value="GON-4-like protein isoform X1"/>
    <property type="match status" value="1"/>
</dbReference>
<feature type="compositionally biased region" description="Gly residues" evidence="8">
    <location>
        <begin position="1024"/>
        <end position="1036"/>
    </location>
</feature>